<dbReference type="AlphaFoldDB" id="A0AAE0G2C8"/>
<feature type="compositionally biased region" description="Polar residues" evidence="1">
    <location>
        <begin position="488"/>
        <end position="505"/>
    </location>
</feature>
<feature type="compositionally biased region" description="Basic and acidic residues" evidence="1">
    <location>
        <begin position="478"/>
        <end position="487"/>
    </location>
</feature>
<gene>
    <name evidence="2" type="ORF">CYMTET_21268</name>
</gene>
<feature type="region of interest" description="Disordered" evidence="1">
    <location>
        <begin position="416"/>
        <end position="453"/>
    </location>
</feature>
<dbReference type="EMBL" id="LGRX02010463">
    <property type="protein sequence ID" value="KAK3270329.1"/>
    <property type="molecule type" value="Genomic_DNA"/>
</dbReference>
<dbReference type="Proteomes" id="UP001190700">
    <property type="component" value="Unassembled WGS sequence"/>
</dbReference>
<organism evidence="2 3">
    <name type="scientific">Cymbomonas tetramitiformis</name>
    <dbReference type="NCBI Taxonomy" id="36881"/>
    <lineage>
        <taxon>Eukaryota</taxon>
        <taxon>Viridiplantae</taxon>
        <taxon>Chlorophyta</taxon>
        <taxon>Pyramimonadophyceae</taxon>
        <taxon>Pyramimonadales</taxon>
        <taxon>Pyramimonadaceae</taxon>
        <taxon>Cymbomonas</taxon>
    </lineage>
</organism>
<feature type="region of interest" description="Disordered" evidence="1">
    <location>
        <begin position="183"/>
        <end position="211"/>
    </location>
</feature>
<feature type="region of interest" description="Disordered" evidence="1">
    <location>
        <begin position="42"/>
        <end position="104"/>
    </location>
</feature>
<comment type="caution">
    <text evidence="2">The sequence shown here is derived from an EMBL/GenBank/DDBJ whole genome shotgun (WGS) entry which is preliminary data.</text>
</comment>
<evidence type="ECO:0000313" key="2">
    <source>
        <dbReference type="EMBL" id="KAK3270329.1"/>
    </source>
</evidence>
<proteinExistence type="predicted"/>
<feature type="compositionally biased region" description="Polar residues" evidence="1">
    <location>
        <begin position="80"/>
        <end position="104"/>
    </location>
</feature>
<name>A0AAE0G2C8_9CHLO</name>
<evidence type="ECO:0000313" key="3">
    <source>
        <dbReference type="Proteomes" id="UP001190700"/>
    </source>
</evidence>
<feature type="non-terminal residue" evidence="2">
    <location>
        <position position="1"/>
    </location>
</feature>
<reference evidence="2 3" key="1">
    <citation type="journal article" date="2015" name="Genome Biol. Evol.">
        <title>Comparative Genomics of a Bacterivorous Green Alga Reveals Evolutionary Causalities and Consequences of Phago-Mixotrophic Mode of Nutrition.</title>
        <authorList>
            <person name="Burns J.A."/>
            <person name="Paasch A."/>
            <person name="Narechania A."/>
            <person name="Kim E."/>
        </authorList>
    </citation>
    <scope>NUCLEOTIDE SEQUENCE [LARGE SCALE GENOMIC DNA]</scope>
    <source>
        <strain evidence="2 3">PLY_AMNH</strain>
    </source>
</reference>
<sequence length="511" mass="55483">PGQCCAVLSPHAASATHAVTMVPSSCHTLRGPAACHLPALGSAPARDSSSGTGAGVQRGKSDSLSSVLMKHMEGGRMSTGPGNYSSLGNTGNLSRSDSVDGSVSTAELLQRTGTISNTVMANAQNEPKMSIPTPKRKTTVDFLRMFGTDPDDSKSEEQTQRRGSLTSMMSFFHPQETAMKAPQFDTLAEEESEPSGTGGGEVEMRGISSNAGGEMVCNPLHAILQKMQGEQGNENKTMEELVAGLSPEELLTEVLQEAGKDINHLEDLACSIADETQYKDMVKALQEARGNLGRMLEVSTDSTYDINKFMGMSNDIFKCIQTAADVHASASTMVTLTPIATLNKGSQDVQGQRRELRTNSSHDLVQMIAKIKANMTSVIQQQRQKADRRASIADDISDELRKKLLFRRMGMDWVGKIRDNKSPSRSPNQSVSNPAFEKMKERRRSTVKPSMSDHARVSVAATFGNMIGILKAQTSQKRRSDTKEQRENNLLTPVRNTTQDFTQNPAEKPDL</sequence>
<accession>A0AAE0G2C8</accession>
<evidence type="ECO:0000256" key="1">
    <source>
        <dbReference type="SAM" id="MobiDB-lite"/>
    </source>
</evidence>
<keyword evidence="3" id="KW-1185">Reference proteome</keyword>
<feature type="region of interest" description="Disordered" evidence="1">
    <location>
        <begin position="471"/>
        <end position="511"/>
    </location>
</feature>
<protein>
    <submittedName>
        <fullName evidence="2">Uncharacterized protein</fullName>
    </submittedName>
</protein>
<feature type="compositionally biased region" description="Polar residues" evidence="1">
    <location>
        <begin position="423"/>
        <end position="433"/>
    </location>
</feature>